<comment type="caution">
    <text evidence="2">The sequence shown here is derived from an EMBL/GenBank/DDBJ whole genome shotgun (WGS) entry which is preliminary data.</text>
</comment>
<evidence type="ECO:0000256" key="1">
    <source>
        <dbReference type="SAM" id="MobiDB-lite"/>
    </source>
</evidence>
<evidence type="ECO:0000313" key="3">
    <source>
        <dbReference type="Proteomes" id="UP000029227"/>
    </source>
</evidence>
<sequence length="72" mass="7745">MALPEGSFVKLTRAMSTFTFFHIGGSESAYSDSGLADTPVLYSQAETVKNRAAEVPVRKNTPSGENHNIALK</sequence>
<name>A0A090QJJ9_9GAMM</name>
<organism evidence="2 3">
    <name type="scientific">Photobacterium aphoticum</name>
    <dbReference type="NCBI Taxonomy" id="754436"/>
    <lineage>
        <taxon>Bacteria</taxon>
        <taxon>Pseudomonadati</taxon>
        <taxon>Pseudomonadota</taxon>
        <taxon>Gammaproteobacteria</taxon>
        <taxon>Vibrionales</taxon>
        <taxon>Vibrionaceae</taxon>
        <taxon>Photobacterium</taxon>
    </lineage>
</organism>
<dbReference type="AlphaFoldDB" id="A0A090QJJ9"/>
<reference evidence="2 3" key="1">
    <citation type="journal article" date="2014" name="Genome Announc.">
        <title>Draft Genome Sequences of Two Vibrionaceae Species, Vibrio ponticus C121 and Photobacterium aphoticum C119, Isolated as Coral Reef Microbiota.</title>
        <authorList>
            <person name="Al-saari N."/>
            <person name="Meirelles P.M."/>
            <person name="Mino S."/>
            <person name="Suda W."/>
            <person name="Oshima K."/>
            <person name="Hattori M."/>
            <person name="Ohkuma M."/>
            <person name="Thompson F.L."/>
            <person name="Gomez-Gil B."/>
            <person name="Sawabe T."/>
            <person name="Sawabe T."/>
        </authorList>
    </citation>
    <scope>NUCLEOTIDE SEQUENCE [LARGE SCALE GENOMIC DNA]</scope>
    <source>
        <strain evidence="2 3">JCM 19237</strain>
    </source>
</reference>
<evidence type="ECO:0000313" key="2">
    <source>
        <dbReference type="EMBL" id="GAL02423.1"/>
    </source>
</evidence>
<dbReference type="EMBL" id="BBMN01000001">
    <property type="protein sequence ID" value="GAL02423.1"/>
    <property type="molecule type" value="Genomic_DNA"/>
</dbReference>
<dbReference type="Proteomes" id="UP000029227">
    <property type="component" value="Unassembled WGS sequence"/>
</dbReference>
<gene>
    <name evidence="2" type="ORF">JCM19237_5316</name>
</gene>
<protein>
    <submittedName>
        <fullName evidence="2">Uncharacterized protein</fullName>
    </submittedName>
</protein>
<accession>A0A090QJJ9</accession>
<feature type="region of interest" description="Disordered" evidence="1">
    <location>
        <begin position="53"/>
        <end position="72"/>
    </location>
</feature>
<proteinExistence type="predicted"/>